<dbReference type="Proteomes" id="UP000237319">
    <property type="component" value="Unassembled WGS sequence"/>
</dbReference>
<comment type="caution">
    <text evidence="1">The sequence shown here is derived from an EMBL/GenBank/DDBJ whole genome shotgun (WGS) entry which is preliminary data.</text>
</comment>
<name>A0A2S5D093_LYSSH</name>
<organism evidence="1 2">
    <name type="scientific">Lysinibacillus sphaericus</name>
    <name type="common">Bacillus sphaericus</name>
    <dbReference type="NCBI Taxonomy" id="1421"/>
    <lineage>
        <taxon>Bacteria</taxon>
        <taxon>Bacillati</taxon>
        <taxon>Bacillota</taxon>
        <taxon>Bacilli</taxon>
        <taxon>Bacillales</taxon>
        <taxon>Bacillaceae</taxon>
        <taxon>Lysinibacillus</taxon>
    </lineage>
</organism>
<gene>
    <name evidence="1" type="ORF">LYSIN_01200</name>
</gene>
<dbReference type="AlphaFoldDB" id="A0A2S5D093"/>
<accession>A0A2S5D093</accession>
<proteinExistence type="predicted"/>
<dbReference type="RefSeq" id="WP_103976547.1">
    <property type="nucleotide sequence ID" value="NZ_PGLV01000001.1"/>
</dbReference>
<evidence type="ECO:0000313" key="1">
    <source>
        <dbReference type="EMBL" id="POZ56417.1"/>
    </source>
</evidence>
<evidence type="ECO:0000313" key="2">
    <source>
        <dbReference type="Proteomes" id="UP000237319"/>
    </source>
</evidence>
<reference evidence="1 2" key="1">
    <citation type="submission" date="2017-11" db="EMBL/GenBank/DDBJ databases">
        <title>Genome sequence of Lysinibacillus sphaericus, a lignin-degrading bacteria isolated from municipal solid waste soil.</title>
        <authorList>
            <person name="Persinoti G.F."/>
            <person name="Paixao D.A."/>
            <person name="Bugg T.D."/>
            <person name="Squina F.M."/>
        </authorList>
    </citation>
    <scope>NUCLEOTIDE SEQUENCE [LARGE SCALE GENOMIC DNA]</scope>
    <source>
        <strain evidence="1 2">A1</strain>
    </source>
</reference>
<sequence length="293" mass="33807">MSSHYSVLSPNFRGTKKFNLLVLTRIVVESDFTDYQGVKLLNRDALLICDNKFNRIPVKANGEDSLLEVKEASYTVLEDNYNLGVIDALISFDVFANSTEEAVEKMRRTLEGDIVIKDFALSEADTDNMEFDCDVLLYQFDHNYLIKEITKYDEMPKKYEQFASLKVVVRGDIPYLGERNEPYKFDELLGNQNYKFDNFNLSIDGLRNVNYNLSLVSFETLEEGVAEFNFCLKFNNILGFGENHASDQFESIFRNENIKFSDFVFKDDENFIASKLEVKEIIESSVEDLAVKI</sequence>
<protein>
    <submittedName>
        <fullName evidence="1">Uncharacterized protein</fullName>
    </submittedName>
</protein>
<keyword evidence="2" id="KW-1185">Reference proteome</keyword>
<dbReference type="EMBL" id="PGLV01000001">
    <property type="protein sequence ID" value="POZ56417.1"/>
    <property type="molecule type" value="Genomic_DNA"/>
</dbReference>